<dbReference type="SMART" id="SM01118">
    <property type="entry name" value="CYTH"/>
    <property type="match status" value="1"/>
</dbReference>
<evidence type="ECO:0000313" key="3">
    <source>
        <dbReference type="EMBL" id="QNH54867.1"/>
    </source>
</evidence>
<gene>
    <name evidence="3" type="ORF">H1B31_02625</name>
</gene>
<dbReference type="PROSITE" id="PS51707">
    <property type="entry name" value="CYTH"/>
    <property type="match status" value="1"/>
</dbReference>
<dbReference type="PIRSF" id="PIRSF016487">
    <property type="entry name" value="CYTH_UCP016487"/>
    <property type="match status" value="1"/>
</dbReference>
<dbReference type="InterPro" id="IPR023577">
    <property type="entry name" value="CYTH_domain"/>
</dbReference>
<organism evidence="3 4">
    <name type="scientific">Selenomonas timonae</name>
    <dbReference type="NCBI Taxonomy" id="2754044"/>
    <lineage>
        <taxon>Bacteria</taxon>
        <taxon>Bacillati</taxon>
        <taxon>Bacillota</taxon>
        <taxon>Negativicutes</taxon>
        <taxon>Selenomonadales</taxon>
        <taxon>Selenomonadaceae</taxon>
        <taxon>Selenomonas</taxon>
    </lineage>
</organism>
<evidence type="ECO:0000313" key="4">
    <source>
        <dbReference type="Proteomes" id="UP000515480"/>
    </source>
</evidence>
<feature type="domain" description="CYTH" evidence="2">
    <location>
        <begin position="2"/>
        <end position="146"/>
    </location>
</feature>
<accession>A0A7G7VL74</accession>
<dbReference type="Gene3D" id="2.40.320.10">
    <property type="entry name" value="Hypothetical Protein Pfu-838710-001"/>
    <property type="match status" value="1"/>
</dbReference>
<reference evidence="3 4" key="1">
    <citation type="submission" date="2020-07" db="EMBL/GenBank/DDBJ databases">
        <title>Complete genome and description of Selenomonas timonensis sp. nov., a new bacterium isolated from a gingivitis subject.</title>
        <authorList>
            <person name="Antezack A."/>
        </authorList>
    </citation>
    <scope>NUCLEOTIDE SEQUENCE [LARGE SCALE GENOMIC DNA]</scope>
    <source>
        <strain evidence="3 4">Marseille-Q3039</strain>
    </source>
</reference>
<protein>
    <submittedName>
        <fullName evidence="3">CYTH domain-containing protein</fullName>
    </submittedName>
</protein>
<sequence length="159" mass="17890">MGVEIERKFKVADDFRPTGVGISMAQGYLSRDPKRTVRIRIAGMQGYLTIKSETHGAARLEYEYEIPTEEARELLALCEQPLVEKTRYRETVAGHVWEVDVFHGANAGLVIAEIELSSEVETFVLPAWAGAEVTGEKRYYNSALIAHPYNIWSAEERGD</sequence>
<dbReference type="KEGG" id="stim:H1B31_02625"/>
<dbReference type="InterPro" id="IPR012042">
    <property type="entry name" value="NeuTTM/CthTTM-like"/>
</dbReference>
<dbReference type="RefSeq" id="WP_185980792.1">
    <property type="nucleotide sequence ID" value="NZ_CP060204.1"/>
</dbReference>
<dbReference type="PANTHER" id="PTHR40114">
    <property type="entry name" value="SLR0698 PROTEIN"/>
    <property type="match status" value="1"/>
</dbReference>
<dbReference type="CDD" id="cd07891">
    <property type="entry name" value="CYTH-like_CthTTM-like_1"/>
    <property type="match status" value="1"/>
</dbReference>
<dbReference type="Proteomes" id="UP000515480">
    <property type="component" value="Chromosome"/>
</dbReference>
<feature type="active site" description="Proton acceptor" evidence="1">
    <location>
        <position position="28"/>
    </location>
</feature>
<dbReference type="EMBL" id="CP060204">
    <property type="protein sequence ID" value="QNH54867.1"/>
    <property type="molecule type" value="Genomic_DNA"/>
</dbReference>
<name>A0A7G7VL74_9FIRM</name>
<evidence type="ECO:0000259" key="2">
    <source>
        <dbReference type="PROSITE" id="PS51707"/>
    </source>
</evidence>
<dbReference type="SUPFAM" id="SSF55154">
    <property type="entry name" value="CYTH-like phosphatases"/>
    <property type="match status" value="1"/>
</dbReference>
<evidence type="ECO:0000256" key="1">
    <source>
        <dbReference type="PIRSR" id="PIRSR016487-1"/>
    </source>
</evidence>
<proteinExistence type="predicted"/>
<dbReference type="InterPro" id="IPR033469">
    <property type="entry name" value="CYTH-like_dom_sf"/>
</dbReference>
<dbReference type="Pfam" id="PF01928">
    <property type="entry name" value="CYTH"/>
    <property type="match status" value="1"/>
</dbReference>
<dbReference type="PANTHER" id="PTHR40114:SF1">
    <property type="entry name" value="SLR0698 PROTEIN"/>
    <property type="match status" value="1"/>
</dbReference>
<dbReference type="AlphaFoldDB" id="A0A7G7VL74"/>
<keyword evidence="4" id="KW-1185">Reference proteome</keyword>